<dbReference type="Gene3D" id="1.10.486.10">
    <property type="entry name" value="PCRA, domain 4"/>
    <property type="match status" value="1"/>
</dbReference>
<evidence type="ECO:0000256" key="7">
    <source>
        <dbReference type="ARBA" id="ARBA00022840"/>
    </source>
</evidence>
<dbReference type="GO" id="GO:0043138">
    <property type="term" value="F:3'-5' DNA helicase activity"/>
    <property type="evidence" value="ECO:0007669"/>
    <property type="project" value="UniProtKB-EC"/>
</dbReference>
<proteinExistence type="predicted"/>
<feature type="compositionally biased region" description="Acidic residues" evidence="16">
    <location>
        <begin position="539"/>
        <end position="548"/>
    </location>
</feature>
<dbReference type="InterPro" id="IPR014017">
    <property type="entry name" value="DNA_helicase_UvrD-like_C"/>
</dbReference>
<dbReference type="InterPro" id="IPR011335">
    <property type="entry name" value="Restrct_endonuc-II-like"/>
</dbReference>
<evidence type="ECO:0000256" key="9">
    <source>
        <dbReference type="ARBA" id="ARBA00023204"/>
    </source>
</evidence>
<keyword evidence="20" id="KW-1185">Reference proteome</keyword>
<dbReference type="Pfam" id="PF00580">
    <property type="entry name" value="UvrD-helicase"/>
    <property type="match status" value="1"/>
</dbReference>
<dbReference type="Gene3D" id="3.40.50.300">
    <property type="entry name" value="P-loop containing nucleotide triphosphate hydrolases"/>
    <property type="match status" value="4"/>
</dbReference>
<protein>
    <recommendedName>
        <fullName evidence="12">DNA 3'-5' helicase</fullName>
        <ecNumber evidence="12">5.6.2.4</ecNumber>
    </recommendedName>
    <alternativeName>
        <fullName evidence="13">DNA 3'-5' helicase II</fullName>
    </alternativeName>
</protein>
<dbReference type="GO" id="GO:0000725">
    <property type="term" value="P:recombinational repair"/>
    <property type="evidence" value="ECO:0007669"/>
    <property type="project" value="TreeGrafter"/>
</dbReference>
<feature type="domain" description="UvrD-like helicase C-terminal" evidence="18">
    <location>
        <begin position="527"/>
        <end position="800"/>
    </location>
</feature>
<evidence type="ECO:0000256" key="6">
    <source>
        <dbReference type="ARBA" id="ARBA00022839"/>
    </source>
</evidence>
<feature type="binding site" evidence="15">
    <location>
        <begin position="25"/>
        <end position="32"/>
    </location>
    <ligand>
        <name>ATP</name>
        <dbReference type="ChEBI" id="CHEBI:30616"/>
    </ligand>
</feature>
<dbReference type="NCBIfam" id="TIGR02784">
    <property type="entry name" value="addA_alphas"/>
    <property type="match status" value="1"/>
</dbReference>
<feature type="region of interest" description="Disordered" evidence="16">
    <location>
        <begin position="537"/>
        <end position="562"/>
    </location>
</feature>
<evidence type="ECO:0000313" key="20">
    <source>
        <dbReference type="Proteomes" id="UP000031338"/>
    </source>
</evidence>
<gene>
    <name evidence="19" type="ORF">NJ75_01141</name>
</gene>
<evidence type="ECO:0000256" key="5">
    <source>
        <dbReference type="ARBA" id="ARBA00022806"/>
    </source>
</evidence>
<keyword evidence="6" id="KW-0269">Exonuclease</keyword>
<keyword evidence="9" id="KW-0234">DNA repair</keyword>
<feature type="region of interest" description="Disordered" evidence="16">
    <location>
        <begin position="951"/>
        <end position="988"/>
    </location>
</feature>
<keyword evidence="10" id="KW-0413">Isomerase</keyword>
<keyword evidence="7 15" id="KW-0067">ATP-binding</keyword>
<dbReference type="GO" id="GO:0004527">
    <property type="term" value="F:exonuclease activity"/>
    <property type="evidence" value="ECO:0007669"/>
    <property type="project" value="UniProtKB-KW"/>
</dbReference>
<keyword evidence="3" id="KW-0227">DNA damage</keyword>
<accession>A0A0B8ZPU2</accession>
<comment type="catalytic activity">
    <reaction evidence="14">
        <text>ATP + H2O = ADP + phosphate + H(+)</text>
        <dbReference type="Rhea" id="RHEA:13065"/>
        <dbReference type="ChEBI" id="CHEBI:15377"/>
        <dbReference type="ChEBI" id="CHEBI:15378"/>
        <dbReference type="ChEBI" id="CHEBI:30616"/>
        <dbReference type="ChEBI" id="CHEBI:43474"/>
        <dbReference type="ChEBI" id="CHEBI:456216"/>
        <dbReference type="EC" id="5.6.2.4"/>
    </reaction>
</comment>
<name>A0A0B8ZPU2_9SPHN</name>
<dbReference type="SUPFAM" id="SSF52540">
    <property type="entry name" value="P-loop containing nucleoside triphosphate hydrolases"/>
    <property type="match status" value="1"/>
</dbReference>
<comment type="catalytic activity">
    <reaction evidence="11">
        <text>Couples ATP hydrolysis with the unwinding of duplex DNA by translocating in the 3'-5' direction.</text>
        <dbReference type="EC" id="5.6.2.4"/>
    </reaction>
</comment>
<dbReference type="InterPro" id="IPR014151">
    <property type="entry name" value="DNA_helicase_AddA"/>
</dbReference>
<evidence type="ECO:0000256" key="3">
    <source>
        <dbReference type="ARBA" id="ARBA00022763"/>
    </source>
</evidence>
<dbReference type="PANTHER" id="PTHR11070">
    <property type="entry name" value="UVRD / RECB / PCRA DNA HELICASE FAMILY MEMBER"/>
    <property type="match status" value="1"/>
</dbReference>
<dbReference type="GO" id="GO:0033202">
    <property type="term" value="C:DNA helicase complex"/>
    <property type="evidence" value="ECO:0007669"/>
    <property type="project" value="TreeGrafter"/>
</dbReference>
<dbReference type="Pfam" id="PF12705">
    <property type="entry name" value="PDDEXK_1"/>
    <property type="match status" value="1"/>
</dbReference>
<dbReference type="InterPro" id="IPR027417">
    <property type="entry name" value="P-loop_NTPase"/>
</dbReference>
<dbReference type="GO" id="GO:0005524">
    <property type="term" value="F:ATP binding"/>
    <property type="evidence" value="ECO:0007669"/>
    <property type="project" value="UniProtKB-UniRule"/>
</dbReference>
<dbReference type="PATRIC" id="fig|48936.3.peg.1149"/>
<evidence type="ECO:0000313" key="19">
    <source>
        <dbReference type="EMBL" id="KHS48470.1"/>
    </source>
</evidence>
<evidence type="ECO:0000256" key="14">
    <source>
        <dbReference type="ARBA" id="ARBA00048988"/>
    </source>
</evidence>
<dbReference type="Gene3D" id="3.90.320.10">
    <property type="match status" value="1"/>
</dbReference>
<evidence type="ECO:0000256" key="15">
    <source>
        <dbReference type="PROSITE-ProRule" id="PRU00560"/>
    </source>
</evidence>
<evidence type="ECO:0000256" key="1">
    <source>
        <dbReference type="ARBA" id="ARBA00022722"/>
    </source>
</evidence>
<dbReference type="InterPro" id="IPR038726">
    <property type="entry name" value="PDDEXK_AddAB-type"/>
</dbReference>
<keyword evidence="2 15" id="KW-0547">Nucleotide-binding</keyword>
<dbReference type="PANTHER" id="PTHR11070:SF2">
    <property type="entry name" value="ATP-DEPENDENT DNA HELICASE SRS2"/>
    <property type="match status" value="1"/>
</dbReference>
<evidence type="ECO:0000256" key="16">
    <source>
        <dbReference type="SAM" id="MobiDB-lite"/>
    </source>
</evidence>
<dbReference type="InterPro" id="IPR011604">
    <property type="entry name" value="PDDEXK-like_dom_sf"/>
</dbReference>
<organism evidence="19 20">
    <name type="scientific">Novosphingobium subterraneum</name>
    <dbReference type="NCBI Taxonomy" id="48936"/>
    <lineage>
        <taxon>Bacteria</taxon>
        <taxon>Pseudomonadati</taxon>
        <taxon>Pseudomonadota</taxon>
        <taxon>Alphaproteobacteria</taxon>
        <taxon>Sphingomonadales</taxon>
        <taxon>Sphingomonadaceae</taxon>
        <taxon>Novosphingobium</taxon>
    </lineage>
</organism>
<dbReference type="InterPro" id="IPR000212">
    <property type="entry name" value="DNA_helicase_UvrD/REP"/>
</dbReference>
<keyword evidence="1" id="KW-0540">Nuclease</keyword>
<evidence type="ECO:0000256" key="4">
    <source>
        <dbReference type="ARBA" id="ARBA00022801"/>
    </source>
</evidence>
<dbReference type="EMBL" id="JRVC01000004">
    <property type="protein sequence ID" value="KHS48470.1"/>
    <property type="molecule type" value="Genomic_DNA"/>
</dbReference>
<evidence type="ECO:0000256" key="8">
    <source>
        <dbReference type="ARBA" id="ARBA00023125"/>
    </source>
</evidence>
<feature type="domain" description="UvrD-like helicase ATP-binding" evidence="17">
    <location>
        <begin position="4"/>
        <end position="493"/>
    </location>
</feature>
<dbReference type="Proteomes" id="UP000031338">
    <property type="component" value="Unassembled WGS sequence"/>
</dbReference>
<sequence>MSKVYPLRDNQAHAVHPQRTVWLSASAGTGKTQVLSARVLRLLLQEGVEPEQILCLTFTKAGAAEMATRVNEVLASWVRLPEIELAAQLKAIGAPFGPETVARARSRFAAVLDCPGGGLRIETIHAFCQWLLASFPVEAGLRPGSRAMEDRDRALLVRQVLAELLVSAELEGDEALIDGLASLSRRMSEDQVEAFLLRCAGALDLWTGPGAWQPPLRPRINRVIGLGENDGPESLAAMCADDRFDCESVRRCMEMNSAWGTKSGTETANTLGDWLAAGPEGRLNTFAALKSQFLTAKDEAKSTTNIEKKQPGYADYAARVIACVEAVKARKAQLDLADLLETALTIGRRFALAWSDAKAREGFIDFDDQIRTAADLLTKRTSAEWIRFKLDRRFDHILVDEAQDTNASQWEIVLEGLVSDFFTGEGQRGPAVRTLFVVGDYKQAIFGFQGTSPENFAQASLRVREQLDQVAQILSDPDRKLLELGLGQSFRTSRPILEFVDRAIDHLGWDRLGLDRKPERHVGLDIPGTVGLWKIVGDDAPDEEDDGGGGDQGGGDEGAESWLSRPDRKLADQIALQVKAWIDSGFPLGKAQRHAGAGDVMVLVRKRKELAGLIVARLHARGVPVAGVDRLRLGAPLAVKDLVAALRFAAQPLDDLNLAALLVSPLIGWSQEDLLEHGYRRQGVRLWDWLRQNEGPATFATMEQLRSLLARADFDPPQVLLHWLLVGPWDGRRRLVARLGREANDPIDELLNAAIAFSSANVPSLIGFLQWFDAGEGELKREAGKADGLVRVMTVHGSKGLQAPIVILADAADDPDLSPPRGLELVEDVLGSVRKVPLPSLRKEEKAPAVLEAEAEAKRAEREEHWRLLYVAMTRAEEALFIAGAKGKRRRKGAGDLPEDSWYAQLEPLFEGDWRSDPLWGAVKQIGGPASLKGQPAERSGRSARIEVPEVLRAAVGPEPRPPRPLAPSSLGEDEAPDPPAPPGPHAMLAARRGTLLHRLIERLPELPVERRQEAGLAWLARMASDFDNSDHRAMVAYAIAVIDQPGWNDVFGPDSLAEVPLAAVVGGRVVSGTVDRLIISDNGIRIVDFKTARRPPASLEEIPAAYIRQMAAYVAALEAIHPGLPVEAALLYTHTPQLFVIPDDLIAAQKLRLAGVQESLSG</sequence>
<comment type="caution">
    <text evidence="19">The sequence shown here is derived from an EMBL/GenBank/DDBJ whole genome shotgun (WGS) entry which is preliminary data.</text>
</comment>
<evidence type="ECO:0000256" key="13">
    <source>
        <dbReference type="ARBA" id="ARBA00034923"/>
    </source>
</evidence>
<evidence type="ECO:0000259" key="18">
    <source>
        <dbReference type="PROSITE" id="PS51217"/>
    </source>
</evidence>
<dbReference type="GO" id="GO:0003677">
    <property type="term" value="F:DNA binding"/>
    <property type="evidence" value="ECO:0007669"/>
    <property type="project" value="UniProtKB-KW"/>
</dbReference>
<dbReference type="EC" id="5.6.2.4" evidence="12"/>
<dbReference type="PROSITE" id="PS51198">
    <property type="entry name" value="UVRD_HELICASE_ATP_BIND"/>
    <property type="match status" value="1"/>
</dbReference>
<dbReference type="STRING" id="48936.NJ75_01141"/>
<keyword evidence="4 15" id="KW-0378">Hydrolase</keyword>
<evidence type="ECO:0000256" key="11">
    <source>
        <dbReference type="ARBA" id="ARBA00034617"/>
    </source>
</evidence>
<evidence type="ECO:0000259" key="17">
    <source>
        <dbReference type="PROSITE" id="PS51198"/>
    </source>
</evidence>
<keyword evidence="5 15" id="KW-0347">Helicase</keyword>
<evidence type="ECO:0000256" key="12">
    <source>
        <dbReference type="ARBA" id="ARBA00034808"/>
    </source>
</evidence>
<dbReference type="InterPro" id="IPR014016">
    <property type="entry name" value="UvrD-like_ATP-bd"/>
</dbReference>
<evidence type="ECO:0000256" key="10">
    <source>
        <dbReference type="ARBA" id="ARBA00023235"/>
    </source>
</evidence>
<evidence type="ECO:0000256" key="2">
    <source>
        <dbReference type="ARBA" id="ARBA00022741"/>
    </source>
</evidence>
<dbReference type="GO" id="GO:0005829">
    <property type="term" value="C:cytosol"/>
    <property type="evidence" value="ECO:0007669"/>
    <property type="project" value="TreeGrafter"/>
</dbReference>
<reference evidence="19 20" key="1">
    <citation type="submission" date="2014-10" db="EMBL/GenBank/DDBJ databases">
        <title>Draft genome sequence of Novosphingobium subterraneum DSM 12447.</title>
        <authorList>
            <person name="Gan H.M."/>
            <person name="Gan H.Y."/>
            <person name="Savka M.A."/>
        </authorList>
    </citation>
    <scope>NUCLEOTIDE SEQUENCE [LARGE SCALE GENOMIC DNA]</scope>
    <source>
        <strain evidence="19 20">DSM 12447</strain>
    </source>
</reference>
<dbReference type="AlphaFoldDB" id="A0A0B8ZPU2"/>
<dbReference type="Pfam" id="PF13361">
    <property type="entry name" value="UvrD_C"/>
    <property type="match status" value="1"/>
</dbReference>
<dbReference type="PROSITE" id="PS51217">
    <property type="entry name" value="UVRD_HELICASE_CTER"/>
    <property type="match status" value="1"/>
</dbReference>
<keyword evidence="8" id="KW-0238">DNA-binding</keyword>
<dbReference type="SUPFAM" id="SSF52980">
    <property type="entry name" value="Restriction endonuclease-like"/>
    <property type="match status" value="1"/>
</dbReference>